<dbReference type="EMBL" id="JAHRIP010056622">
    <property type="protein sequence ID" value="MEQ2302227.1"/>
    <property type="molecule type" value="Genomic_DNA"/>
</dbReference>
<accession>A0ABV0Z8J9</accession>
<keyword evidence="2" id="KW-1185">Reference proteome</keyword>
<gene>
    <name evidence="1" type="ORF">AMECASPLE_004532</name>
</gene>
<reference evidence="1 2" key="1">
    <citation type="submission" date="2021-06" db="EMBL/GenBank/DDBJ databases">
        <authorList>
            <person name="Palmer J.M."/>
        </authorList>
    </citation>
    <scope>NUCLEOTIDE SEQUENCE [LARGE SCALE GENOMIC DNA]</scope>
    <source>
        <strain evidence="1 2">AS_MEX2019</strain>
        <tissue evidence="1">Muscle</tissue>
    </source>
</reference>
<name>A0ABV0Z8J9_9TELE</name>
<protein>
    <submittedName>
        <fullName evidence="1">Uncharacterized protein</fullName>
    </submittedName>
</protein>
<proteinExistence type="predicted"/>
<dbReference type="Proteomes" id="UP001469553">
    <property type="component" value="Unassembled WGS sequence"/>
</dbReference>
<evidence type="ECO:0000313" key="1">
    <source>
        <dbReference type="EMBL" id="MEQ2302227.1"/>
    </source>
</evidence>
<evidence type="ECO:0000313" key="2">
    <source>
        <dbReference type="Proteomes" id="UP001469553"/>
    </source>
</evidence>
<sequence length="122" mass="13652">MGGDEKKVGEISKRVIPGLGLPEDFVHSRGFGVCEWSQILYICLRSQARDVTPHDLCQDLELSSMSAKQLQLKDGDLGALQSSTTILIYRASKQNGRLLGMLVRCYYSKLICVCYRVNLLLQ</sequence>
<organism evidence="1 2">
    <name type="scientific">Ameca splendens</name>
    <dbReference type="NCBI Taxonomy" id="208324"/>
    <lineage>
        <taxon>Eukaryota</taxon>
        <taxon>Metazoa</taxon>
        <taxon>Chordata</taxon>
        <taxon>Craniata</taxon>
        <taxon>Vertebrata</taxon>
        <taxon>Euteleostomi</taxon>
        <taxon>Actinopterygii</taxon>
        <taxon>Neopterygii</taxon>
        <taxon>Teleostei</taxon>
        <taxon>Neoteleostei</taxon>
        <taxon>Acanthomorphata</taxon>
        <taxon>Ovalentaria</taxon>
        <taxon>Atherinomorphae</taxon>
        <taxon>Cyprinodontiformes</taxon>
        <taxon>Goodeidae</taxon>
        <taxon>Ameca</taxon>
    </lineage>
</organism>
<comment type="caution">
    <text evidence="1">The sequence shown here is derived from an EMBL/GenBank/DDBJ whole genome shotgun (WGS) entry which is preliminary data.</text>
</comment>